<sequence>MALDVVGDHALIHRLGAGTTRRERLVQRPRNTGDLPHRGGVRALGHRGELDAQPFGQQLLQSRVVDPAGGDGVLVQCSTVDGLPLPDSTSFTPRRGVSNPDLVGHQNVGMQVRVPATGFEVSELCCDHPVGFHLLDASGADAVEATDRLGGGVLQAVDPTDDLPTIGGCSAVVGVGEMRATNTQGQFAALGLGRAAIM</sequence>
<comment type="caution">
    <text evidence="1">The sequence shown here is derived from an EMBL/GenBank/DDBJ whole genome shotgun (WGS) entry which is preliminary data.</text>
</comment>
<evidence type="ECO:0000313" key="1">
    <source>
        <dbReference type="EMBL" id="KPM10141.1"/>
    </source>
</evidence>
<dbReference type="EMBL" id="JXLN01014579">
    <property type="protein sequence ID" value="KPM10141.1"/>
    <property type="molecule type" value="Genomic_DNA"/>
</dbReference>
<dbReference type="VEuPathDB" id="VectorBase:SSCA010602"/>
<protein>
    <submittedName>
        <fullName evidence="1">Uncharacterized protein</fullName>
    </submittedName>
</protein>
<organism evidence="1 2">
    <name type="scientific">Sarcoptes scabiei</name>
    <name type="common">Itch mite</name>
    <name type="synonym">Acarus scabiei</name>
    <dbReference type="NCBI Taxonomy" id="52283"/>
    <lineage>
        <taxon>Eukaryota</taxon>
        <taxon>Metazoa</taxon>
        <taxon>Ecdysozoa</taxon>
        <taxon>Arthropoda</taxon>
        <taxon>Chelicerata</taxon>
        <taxon>Arachnida</taxon>
        <taxon>Acari</taxon>
        <taxon>Acariformes</taxon>
        <taxon>Sarcoptiformes</taxon>
        <taxon>Astigmata</taxon>
        <taxon>Psoroptidia</taxon>
        <taxon>Sarcoptoidea</taxon>
        <taxon>Sarcoptidae</taxon>
        <taxon>Sarcoptinae</taxon>
        <taxon>Sarcoptes</taxon>
    </lineage>
</organism>
<proteinExistence type="predicted"/>
<feature type="non-terminal residue" evidence="1">
    <location>
        <position position="198"/>
    </location>
</feature>
<dbReference type="Proteomes" id="UP000616769">
    <property type="component" value="Unassembled WGS sequence"/>
</dbReference>
<name>A0A132AGM2_SARSC</name>
<reference evidence="1 2" key="1">
    <citation type="journal article" date="2015" name="Parasit. Vectors">
        <title>Draft genome of the scabies mite.</title>
        <authorList>
            <person name="Rider S.D.Jr."/>
            <person name="Morgan M.S."/>
            <person name="Arlian L.G."/>
        </authorList>
    </citation>
    <scope>NUCLEOTIDE SEQUENCE [LARGE SCALE GENOMIC DNA]</scope>
    <source>
        <strain evidence="1">Arlian Lab</strain>
    </source>
</reference>
<gene>
    <name evidence="1" type="ORF">QR98_0086910</name>
</gene>
<evidence type="ECO:0000313" key="2">
    <source>
        <dbReference type="Proteomes" id="UP000616769"/>
    </source>
</evidence>
<dbReference type="AlphaFoldDB" id="A0A132AGM2"/>
<accession>A0A132AGM2</accession>